<accession>A0A4P9CBX9</accession>
<evidence type="ECO:0000256" key="1">
    <source>
        <dbReference type="ARBA" id="ARBA00010854"/>
    </source>
</evidence>
<dbReference type="SUPFAM" id="SSF47644">
    <property type="entry name" value="Methionine synthase domain"/>
    <property type="match status" value="1"/>
</dbReference>
<evidence type="ECO:0000256" key="2">
    <source>
        <dbReference type="ARBA" id="ARBA00022723"/>
    </source>
</evidence>
<dbReference type="CDD" id="cd02070">
    <property type="entry name" value="corrinoid_protein_B12-BD"/>
    <property type="match status" value="1"/>
</dbReference>
<keyword evidence="3" id="KW-0170">Cobalt</keyword>
<dbReference type="RefSeq" id="WP_058695503.1">
    <property type="nucleotide sequence ID" value="NZ_CABJDW020000002.1"/>
</dbReference>
<evidence type="ECO:0000256" key="3">
    <source>
        <dbReference type="ARBA" id="ARBA00023285"/>
    </source>
</evidence>
<dbReference type="SMART" id="SM01018">
    <property type="entry name" value="B12-binding_2"/>
    <property type="match status" value="1"/>
</dbReference>
<gene>
    <name evidence="6" type="ORF">CPZ25_018350</name>
</gene>
<dbReference type="KEGG" id="emt:CPZ25_018350"/>
<protein>
    <submittedName>
        <fullName evidence="6">Cobalamin-binding protein</fullName>
    </submittedName>
</protein>
<dbReference type="GO" id="GO:0050667">
    <property type="term" value="P:homocysteine metabolic process"/>
    <property type="evidence" value="ECO:0007669"/>
    <property type="project" value="TreeGrafter"/>
</dbReference>
<dbReference type="GO" id="GO:0046653">
    <property type="term" value="P:tetrahydrofolate metabolic process"/>
    <property type="evidence" value="ECO:0007669"/>
    <property type="project" value="TreeGrafter"/>
</dbReference>
<keyword evidence="2" id="KW-0479">Metal-binding</keyword>
<organism evidence="6 7">
    <name type="scientific">Eubacterium maltosivorans</name>
    <dbReference type="NCBI Taxonomy" id="2041044"/>
    <lineage>
        <taxon>Bacteria</taxon>
        <taxon>Bacillati</taxon>
        <taxon>Bacillota</taxon>
        <taxon>Clostridia</taxon>
        <taxon>Eubacteriales</taxon>
        <taxon>Eubacteriaceae</taxon>
        <taxon>Eubacterium</taxon>
    </lineage>
</organism>
<comment type="similarity">
    <text evidence="1">Belongs to the methylamine corrinoid protein family.</text>
</comment>
<dbReference type="InterPro" id="IPR036724">
    <property type="entry name" value="Cobalamin-bd_sf"/>
</dbReference>
<keyword evidence="7" id="KW-1185">Reference proteome</keyword>
<dbReference type="Gene3D" id="1.10.1240.10">
    <property type="entry name" value="Methionine synthase domain"/>
    <property type="match status" value="1"/>
</dbReference>
<dbReference type="InterPro" id="IPR036594">
    <property type="entry name" value="Meth_synthase_dom"/>
</dbReference>
<dbReference type="InterPro" id="IPR050554">
    <property type="entry name" value="Met_Synthase/Corrinoid"/>
</dbReference>
<dbReference type="GO" id="GO:0046872">
    <property type="term" value="F:metal ion binding"/>
    <property type="evidence" value="ECO:0007669"/>
    <property type="project" value="UniProtKB-KW"/>
</dbReference>
<feature type="domain" description="B12-binding" evidence="4">
    <location>
        <begin position="88"/>
        <end position="208"/>
    </location>
</feature>
<evidence type="ECO:0000259" key="4">
    <source>
        <dbReference type="PROSITE" id="PS51332"/>
    </source>
</evidence>
<dbReference type="Pfam" id="PF02310">
    <property type="entry name" value="B12-binding"/>
    <property type="match status" value="1"/>
</dbReference>
<dbReference type="EMBL" id="CP029487">
    <property type="protein sequence ID" value="QCT73190.1"/>
    <property type="molecule type" value="Genomic_DNA"/>
</dbReference>
<dbReference type="Gene3D" id="3.40.50.280">
    <property type="entry name" value="Cobalamin-binding domain"/>
    <property type="match status" value="1"/>
</dbReference>
<reference evidence="6 7" key="1">
    <citation type="submission" date="2018-05" db="EMBL/GenBank/DDBJ databases">
        <title>Genome comparison of Eubacterium sp.</title>
        <authorList>
            <person name="Feng Y."/>
            <person name="Sanchez-Andrea I."/>
            <person name="Stams A.J.M."/>
            <person name="De Vos W.M."/>
        </authorList>
    </citation>
    <scope>NUCLEOTIDE SEQUENCE [LARGE SCALE GENOMIC DNA]</scope>
    <source>
        <strain evidence="6 7">YI</strain>
    </source>
</reference>
<dbReference type="InterPro" id="IPR003759">
    <property type="entry name" value="Cbl-bd_cap"/>
</dbReference>
<dbReference type="PROSITE" id="PS51337">
    <property type="entry name" value="B12_BINDING_NTER"/>
    <property type="match status" value="1"/>
</dbReference>
<dbReference type="Proteomes" id="UP000218387">
    <property type="component" value="Chromosome"/>
</dbReference>
<dbReference type="AlphaFoldDB" id="A0A4P9CBX9"/>
<evidence type="ECO:0000313" key="7">
    <source>
        <dbReference type="Proteomes" id="UP000218387"/>
    </source>
</evidence>
<dbReference type="PANTHER" id="PTHR45833">
    <property type="entry name" value="METHIONINE SYNTHASE"/>
    <property type="match status" value="1"/>
</dbReference>
<sequence length="208" mass="21421">MSTLANLGELVVAGNESGVVEAVNAMVADKADPVAIINEGLLSGMNVVGEKFKNGEMFVPEVLMAARAMNAGMAIVKPLIADTDLPTLGTIVIGTVKGDLHDIGKNLVVMMLESAGFKIVDLGVDAKPDDFIAAAKENNADIVAMSAMLTTTMTVMEEIINGCKDAGVDACYLVGGAPLTPVFSEKIGATYAAEASQAVETAKQMVTA</sequence>
<feature type="domain" description="B12-binding N-terminal" evidence="5">
    <location>
        <begin position="1"/>
        <end position="88"/>
    </location>
</feature>
<dbReference type="Pfam" id="PF02607">
    <property type="entry name" value="B12-binding_2"/>
    <property type="match status" value="1"/>
</dbReference>
<dbReference type="GO" id="GO:0031419">
    <property type="term" value="F:cobalamin binding"/>
    <property type="evidence" value="ECO:0007669"/>
    <property type="project" value="InterPro"/>
</dbReference>
<dbReference type="PROSITE" id="PS51332">
    <property type="entry name" value="B12_BINDING"/>
    <property type="match status" value="1"/>
</dbReference>
<dbReference type="PANTHER" id="PTHR45833:SF1">
    <property type="entry name" value="METHIONINE SYNTHASE"/>
    <property type="match status" value="1"/>
</dbReference>
<name>A0A4P9CBX9_EUBML</name>
<dbReference type="GO" id="GO:0005829">
    <property type="term" value="C:cytosol"/>
    <property type="evidence" value="ECO:0007669"/>
    <property type="project" value="TreeGrafter"/>
</dbReference>
<evidence type="ECO:0000313" key="6">
    <source>
        <dbReference type="EMBL" id="QCT73190.1"/>
    </source>
</evidence>
<dbReference type="FunFam" id="3.40.50.280:FF:000003">
    <property type="entry name" value="Dimethylamine methyltransferase corrinoid protein"/>
    <property type="match status" value="1"/>
</dbReference>
<proteinExistence type="inferred from homology"/>
<evidence type="ECO:0000259" key="5">
    <source>
        <dbReference type="PROSITE" id="PS51337"/>
    </source>
</evidence>
<dbReference type="InterPro" id="IPR006158">
    <property type="entry name" value="Cobalamin-bd"/>
</dbReference>
<dbReference type="GO" id="GO:0008705">
    <property type="term" value="F:methionine synthase activity"/>
    <property type="evidence" value="ECO:0007669"/>
    <property type="project" value="TreeGrafter"/>
</dbReference>
<dbReference type="SUPFAM" id="SSF52242">
    <property type="entry name" value="Cobalamin (vitamin B12)-binding domain"/>
    <property type="match status" value="1"/>
</dbReference>